<proteinExistence type="predicted"/>
<reference evidence="2 3" key="1">
    <citation type="submission" date="2020-07" db="EMBL/GenBank/DDBJ databases">
        <title>Sequencing the genomes of 1000 actinobacteria strains.</title>
        <authorList>
            <person name="Klenk H.-P."/>
        </authorList>
    </citation>
    <scope>NUCLEOTIDE SEQUENCE [LARGE SCALE GENOMIC DNA]</scope>
    <source>
        <strain evidence="2 3">DSM 24662</strain>
    </source>
</reference>
<evidence type="ECO:0000313" key="3">
    <source>
        <dbReference type="Proteomes" id="UP000576969"/>
    </source>
</evidence>
<dbReference type="AlphaFoldDB" id="A0A7Y9KHZ3"/>
<sequence length="297" mass="30944">MRTLSTGRLRLLGAALVAVVVLAVAGCSADAGTDAGGAALPDGVEVEVVQLRADVSTRTAQVAVHNGSDETLVIGEVRVSDRRFASDAVRDTERESRVAAGMTVNVRVELPEVACPAPDDAEPRVTLAFTREDATTGEATVPASDPLGFIAPLNERECRAREVADAAAIAFERFTPSPPGQPARLDLAIEPAGGSGLSIEGVQETNLLSFGTATVDGAYPVGLDVSTGGADRTVISLPIVPFRCDPHAVQEDKRGTIFDVRVVLNGEPGEIEVFVGEDMRGKILSWVADWCGFGPGA</sequence>
<keyword evidence="1" id="KW-0732">Signal</keyword>
<feature type="chain" id="PRO_5030980690" description="Lipoprotein" evidence="1">
    <location>
        <begin position="32"/>
        <end position="297"/>
    </location>
</feature>
<gene>
    <name evidence="2" type="ORF">BJ991_000233</name>
</gene>
<keyword evidence="3" id="KW-1185">Reference proteome</keyword>
<dbReference type="EMBL" id="JACCBV010000001">
    <property type="protein sequence ID" value="NYE18205.1"/>
    <property type="molecule type" value="Genomic_DNA"/>
</dbReference>
<evidence type="ECO:0000313" key="2">
    <source>
        <dbReference type="EMBL" id="NYE18205.1"/>
    </source>
</evidence>
<name>A0A7Y9KHZ3_9MICO</name>
<protein>
    <recommendedName>
        <fullName evidence="4">Lipoprotein</fullName>
    </recommendedName>
</protein>
<dbReference type="PROSITE" id="PS51257">
    <property type="entry name" value="PROKAR_LIPOPROTEIN"/>
    <property type="match status" value="1"/>
</dbReference>
<dbReference type="Proteomes" id="UP000576969">
    <property type="component" value="Unassembled WGS sequence"/>
</dbReference>
<comment type="caution">
    <text evidence="2">The sequence shown here is derived from an EMBL/GenBank/DDBJ whole genome shotgun (WGS) entry which is preliminary data.</text>
</comment>
<dbReference type="RefSeq" id="WP_179486722.1">
    <property type="nucleotide sequence ID" value="NZ_JACCBV010000001.1"/>
</dbReference>
<organism evidence="2 3">
    <name type="scientific">Microbacterium immunditiarum</name>
    <dbReference type="NCBI Taxonomy" id="337480"/>
    <lineage>
        <taxon>Bacteria</taxon>
        <taxon>Bacillati</taxon>
        <taxon>Actinomycetota</taxon>
        <taxon>Actinomycetes</taxon>
        <taxon>Micrococcales</taxon>
        <taxon>Microbacteriaceae</taxon>
        <taxon>Microbacterium</taxon>
    </lineage>
</organism>
<evidence type="ECO:0000256" key="1">
    <source>
        <dbReference type="SAM" id="SignalP"/>
    </source>
</evidence>
<feature type="signal peptide" evidence="1">
    <location>
        <begin position="1"/>
        <end position="31"/>
    </location>
</feature>
<accession>A0A7Y9KHZ3</accession>
<evidence type="ECO:0008006" key="4">
    <source>
        <dbReference type="Google" id="ProtNLM"/>
    </source>
</evidence>